<keyword evidence="1" id="KW-0159">Chromosome partition</keyword>
<dbReference type="RefSeq" id="WP_270454522.1">
    <property type="nucleotide sequence ID" value="NZ_JADPIE010000006.1"/>
</dbReference>
<comment type="caution">
    <text evidence="3">The sequence shown here is derived from an EMBL/GenBank/DDBJ whole genome shotgun (WGS) entry which is preliminary data.</text>
</comment>
<protein>
    <recommendedName>
        <fullName evidence="2">Segregation and condensation protein A</fullName>
    </recommendedName>
</protein>
<dbReference type="AlphaFoldDB" id="A0A931AZA2"/>
<dbReference type="PANTHER" id="PTHR33969:SF2">
    <property type="entry name" value="SEGREGATION AND CONDENSATION PROTEIN A"/>
    <property type="match status" value="1"/>
</dbReference>
<evidence type="ECO:0000256" key="2">
    <source>
        <dbReference type="ARBA" id="ARBA00044777"/>
    </source>
</evidence>
<evidence type="ECO:0000313" key="3">
    <source>
        <dbReference type="EMBL" id="MBF8437528.1"/>
    </source>
</evidence>
<dbReference type="InterPro" id="IPR003768">
    <property type="entry name" value="ScpA"/>
</dbReference>
<keyword evidence="4" id="KW-1185">Reference proteome</keyword>
<reference evidence="3" key="1">
    <citation type="submission" date="2020-11" db="EMBL/GenBank/DDBJ databases">
        <title>Halonatronomonas betainensis gen. nov., sp. nov. a novel haloalkaliphilic representative of the family Halanaerobiacae capable of betaine degradation.</title>
        <authorList>
            <person name="Boltyanskaya Y."/>
            <person name="Kevbrin V."/>
            <person name="Detkova E."/>
            <person name="Grouzdev D.S."/>
            <person name="Koziaeva V."/>
            <person name="Zhilina T."/>
        </authorList>
    </citation>
    <scope>NUCLEOTIDE SEQUENCE</scope>
    <source>
        <strain evidence="3">Z-7014</strain>
    </source>
</reference>
<dbReference type="Pfam" id="PF02616">
    <property type="entry name" value="SMC_ScpA"/>
    <property type="match status" value="1"/>
</dbReference>
<dbReference type="GO" id="GO:0007059">
    <property type="term" value="P:chromosome segregation"/>
    <property type="evidence" value="ECO:0007669"/>
    <property type="project" value="UniProtKB-KW"/>
</dbReference>
<accession>A0A931AZA2</accession>
<dbReference type="EMBL" id="JADPIE010000006">
    <property type="protein sequence ID" value="MBF8437528.1"/>
    <property type="molecule type" value="Genomic_DNA"/>
</dbReference>
<sequence length="251" mass="29077">MGCQLEIENFTGPLDLLYKLIKENEIEISKISLARVADQYLSYLDRLEDFNMDQASEFTVIGAELVQLKARSLLPIYNQEEEEEEPDLVARLKEHQIIKELAGTLGELADEAKDYHFPERTLDIPDDNYILSLDADIQTIHKLYCQAMDAYETRLAQEAEREKLVRLARETITLQDKINEVMTILATAGRGKRLNFKELITDHQDKLEIVITFLSVLELNRLRKIKLEQSRRFGEIQVELTRRGGNKHESD</sequence>
<organism evidence="3 4">
    <name type="scientific">Halonatronomonas betaini</name>
    <dbReference type="NCBI Taxonomy" id="2778430"/>
    <lineage>
        <taxon>Bacteria</taxon>
        <taxon>Bacillati</taxon>
        <taxon>Bacillota</taxon>
        <taxon>Clostridia</taxon>
        <taxon>Halanaerobiales</taxon>
        <taxon>Halarsenatibacteraceae</taxon>
        <taxon>Halonatronomonas</taxon>
    </lineage>
</organism>
<dbReference type="Gene3D" id="6.10.250.2410">
    <property type="match status" value="1"/>
</dbReference>
<proteinExistence type="predicted"/>
<dbReference type="Proteomes" id="UP000621436">
    <property type="component" value="Unassembled WGS sequence"/>
</dbReference>
<dbReference type="InterPro" id="IPR023093">
    <property type="entry name" value="ScpA-like_C"/>
</dbReference>
<evidence type="ECO:0000313" key="4">
    <source>
        <dbReference type="Proteomes" id="UP000621436"/>
    </source>
</evidence>
<dbReference type="PANTHER" id="PTHR33969">
    <property type="entry name" value="SEGREGATION AND CONDENSATION PROTEIN A"/>
    <property type="match status" value="1"/>
</dbReference>
<dbReference type="Gene3D" id="1.10.10.580">
    <property type="entry name" value="Structural maintenance of chromosome 1. Chain E"/>
    <property type="match status" value="1"/>
</dbReference>
<evidence type="ECO:0000256" key="1">
    <source>
        <dbReference type="ARBA" id="ARBA00022829"/>
    </source>
</evidence>
<gene>
    <name evidence="3" type="ORF">I0Q91_10575</name>
</gene>
<name>A0A931AZA2_9FIRM</name>